<feature type="transmembrane region" description="Helical" evidence="6">
    <location>
        <begin position="1140"/>
        <end position="1163"/>
    </location>
</feature>
<evidence type="ECO:0000256" key="1">
    <source>
        <dbReference type="ARBA" id="ARBA00004141"/>
    </source>
</evidence>
<feature type="domain" description="RyR/IP3R Homology associated" evidence="9">
    <location>
        <begin position="695"/>
        <end position="810"/>
    </location>
</feature>
<name>A0A1V9WZ27_9ACAR</name>
<comment type="caution">
    <text evidence="10">The sequence shown here is derived from an EMBL/GenBank/DDBJ whole genome shotgun (WGS) entry which is preliminary data.</text>
</comment>
<evidence type="ECO:0000256" key="6">
    <source>
        <dbReference type="SAM" id="Phobius"/>
    </source>
</evidence>
<dbReference type="InterPro" id="IPR009460">
    <property type="entry name" value="Ryanrecept_TM4-6"/>
</dbReference>
<feature type="domain" description="Ryanodine Receptor TM 4-6" evidence="8">
    <location>
        <begin position="1285"/>
        <end position="1486"/>
    </location>
</feature>
<dbReference type="GO" id="GO:0006874">
    <property type="term" value="P:intracellular calcium ion homeostasis"/>
    <property type="evidence" value="ECO:0007669"/>
    <property type="project" value="InterPro"/>
</dbReference>
<keyword evidence="2 6" id="KW-0812">Transmembrane</keyword>
<evidence type="ECO:0000256" key="2">
    <source>
        <dbReference type="ARBA" id="ARBA00022692"/>
    </source>
</evidence>
<protein>
    <submittedName>
        <fullName evidence="10">Ryanodine receptor 44F-like</fullName>
    </submittedName>
</protein>
<dbReference type="InterPro" id="IPR005821">
    <property type="entry name" value="Ion_trans_dom"/>
</dbReference>
<comment type="subcellular location">
    <subcellularLocation>
        <location evidence="1">Membrane</location>
        <topology evidence="1">Multi-pass membrane protein</topology>
    </subcellularLocation>
</comment>
<evidence type="ECO:0000256" key="4">
    <source>
        <dbReference type="ARBA" id="ARBA00023136"/>
    </source>
</evidence>
<accession>A0A1V9WZ27</accession>
<feature type="region of interest" description="Disordered" evidence="5">
    <location>
        <begin position="1237"/>
        <end position="1259"/>
    </location>
</feature>
<dbReference type="PANTHER" id="PTHR46399:SF8">
    <property type="entry name" value="B30.2_SPRY DOMAIN-CONTAINING PROTEIN"/>
    <property type="match status" value="1"/>
</dbReference>
<sequence>MAQLESSMPNIDDLIATVDKFVTSGTRYIDQPHIIELIVPMLSAYLPLWWSQGPDNVPPSAQGHHVTMVTADHLNKALQSILNLLKRTVAVHDSPWMITIAGVCVCVCVCVCADPIRHMDFLLHDITAHAGQIVINSSEELLDSTVLPLAERIFGVMDTLFKKEESMRAFLKSSAEDTSEIENQLQEEYALLTRDIYAFYPLLIKYIDLQRNHWLKHNVKSAEVLYNLIAHMFNMWNKSQYFRREEANFISTYEIDNMALIMPYSASVKGRPIMQSMGSSSSSESSQAGKKEKKKKKRDAKRDKEKELAASLMVACLKRILPVGLNLFAGREQELVQHTKEKFLNKENDETIREYVNIQLTLPDKIDPTDAMSWQHYLYSKLGNKQEIDDEQAIVPANVKKDKEVVITQEMLVDRIIDMAKVLYGLHMIDHPQASSRDVYRSVVSTQRKRAVIACFRMVSLHQLPRHRAINIMLNTYKDMWLEEENVGHEKLIEDLTTTFEEAEKGQEESAAQAEVEEVKHDPLSQLVLAFSRAATTEHSGAIGEDDLYMLYAYIFSQSCGGAEEEEEAEGGDEEPSLQEQELEKQKLLFQQARLADRGVAENALLYISACKGQQSEMVMRTLKLGISLLKGGNTDVQMRMLHHLKDKKDVGFFTSIAALMNSCSVLNLDAFERTQKAEGLGVGSEGTAGEKNMHDADFTCALFRFLQLLCEGHNLDFQNYLRTQAGNTTTVNLVTSTVDYLLRLQESIMDFFWYYSSKDIVDAPGKENFCKAINVAKQVFNSLTEFIQGPCSLNQQALAHSRLWDAVGGFLFLFAHMQNKLSKNVSQLDLLLEFLDLLKEMVTMMLSMLEGNVMNGTIGKQMVDTLAESATNVENILKFFDRFLKLQELTGSSSFGEMDPKGTGWIAYSDFKKAMEQQKIYEPEEIQFLMECMEANLDNMVDYREFTDRFLGPAKEIGFNLAVLLTNLSEHMPTEPRLAKMCEGCSTLLSYFEPFMGRIEILGSATRIERVYFEVDESVIAQWEKPQIKESKRAFFYSIVTEGGDKEKLELFINFCEDAIFEMQHSSLIACEEEEETPTKAEEYVYAGGEEEKPTGVMPVLKGGMRSLWLYVTSMLSVLAPANLKTQLERTKQKSPVEIAVNCVKGIVYGGVYAVWIVYFVVKSTGGFIMRLMSGKPILGSQEDEEGQAAVKLNKFGMPITAASTAPAIEAPAAPTVTETPAPAEAPLPEGVKLAEAPAEASSPAPPPAGEESKDGVEAKASNLDVAAAKPDTAAAPAAAAGAKKEVATLEPPKEVVEAKRPSLIQQELQKQQIEAMMSTAPSSVAEAKGAEGEGEAAVAKFQLSNVGLKVVSFLARNFYTMKYVALVLAFCINFILLFYKVTTLEEDDDDDGPAEVVKSMFAEDEDDDDGSGSGTILSNLTETLLGSGSGSGEDGSEEELEEFVVIDEKLYYLEPILRAMAIIHSIISFCMMIAYYNLKVPLAIFKREKEVARAMEFDGMYISEEPPEDEIKARWDKLVISTRSFPVNYWDKFVKKRVRQKYSETFDVEQLSKLLGMSKGGLQEEEKAGGILSFITNVDWKYQIWQAGVTITDNSFLYNLWYLTFSLLGNMNYFFFAGHLIDVAVCVPSLKTILQSVTHNGKQLCLTVMLLTIVVYMYTVIAFTFFRKFYVQEEDDEVTQKCHNMLTCFVFHLYKGVRAGGGIGDEIEAPDGDEYEVYRIIFDITFFFFVIVILLAIIQGLIIDAFGELRDQLQSVVDDMESNCFICGIGKDYFDKVPHGFDTHVAKEHNLANYMFFLMHLINKPDTEYTGQETYVWEMYQRRCWDFFPVGDCFRKQYEDVEGSS</sequence>
<keyword evidence="3 6" id="KW-1133">Transmembrane helix</keyword>
<dbReference type="Pfam" id="PF06459">
    <property type="entry name" value="RR_TM4-6"/>
    <property type="match status" value="1"/>
</dbReference>
<feature type="transmembrane region" description="Helical" evidence="6">
    <location>
        <begin position="1722"/>
        <end position="1745"/>
    </location>
</feature>
<feature type="transmembrane region" description="Helical" evidence="6">
    <location>
        <begin position="1646"/>
        <end position="1668"/>
    </location>
</feature>
<keyword evidence="10" id="KW-0675">Receptor</keyword>
<dbReference type="STRING" id="418985.A0A1V9WZ27"/>
<dbReference type="InterPro" id="IPR015925">
    <property type="entry name" value="Ryanodine_IP3_receptor"/>
</dbReference>
<dbReference type="GO" id="GO:0014808">
    <property type="term" value="P:release of sequestered calcium ion into cytosol by sarcoplasmic reticulum"/>
    <property type="evidence" value="ECO:0007669"/>
    <property type="project" value="TreeGrafter"/>
</dbReference>
<dbReference type="GO" id="GO:0030018">
    <property type="term" value="C:Z disc"/>
    <property type="evidence" value="ECO:0007669"/>
    <property type="project" value="TreeGrafter"/>
</dbReference>
<dbReference type="GO" id="GO:0034704">
    <property type="term" value="C:calcium channel complex"/>
    <property type="evidence" value="ECO:0007669"/>
    <property type="project" value="TreeGrafter"/>
</dbReference>
<dbReference type="Pfam" id="PF08454">
    <property type="entry name" value="RIH_assoc"/>
    <property type="match status" value="1"/>
</dbReference>
<evidence type="ECO:0000256" key="5">
    <source>
        <dbReference type="SAM" id="MobiDB-lite"/>
    </source>
</evidence>
<proteinExistence type="predicted"/>
<evidence type="ECO:0000313" key="11">
    <source>
        <dbReference type="Proteomes" id="UP000192247"/>
    </source>
</evidence>
<dbReference type="GO" id="GO:0033017">
    <property type="term" value="C:sarcoplasmic reticulum membrane"/>
    <property type="evidence" value="ECO:0007669"/>
    <property type="project" value="TreeGrafter"/>
</dbReference>
<dbReference type="EMBL" id="MNPL01032251">
    <property type="protein sequence ID" value="OQR66499.1"/>
    <property type="molecule type" value="Genomic_DNA"/>
</dbReference>
<evidence type="ECO:0000259" key="9">
    <source>
        <dbReference type="Pfam" id="PF08454"/>
    </source>
</evidence>
<dbReference type="InterPro" id="IPR011992">
    <property type="entry name" value="EF-hand-dom_pair"/>
</dbReference>
<keyword evidence="11" id="KW-1185">Reference proteome</keyword>
<keyword evidence="4 6" id="KW-0472">Membrane</keyword>
<dbReference type="GO" id="GO:0005790">
    <property type="term" value="C:smooth endoplasmic reticulum"/>
    <property type="evidence" value="ECO:0007669"/>
    <property type="project" value="TreeGrafter"/>
</dbReference>
<dbReference type="GO" id="GO:0042383">
    <property type="term" value="C:sarcolemma"/>
    <property type="evidence" value="ECO:0007669"/>
    <property type="project" value="TreeGrafter"/>
</dbReference>
<organism evidence="10 11">
    <name type="scientific">Tropilaelaps mercedesae</name>
    <dbReference type="NCBI Taxonomy" id="418985"/>
    <lineage>
        <taxon>Eukaryota</taxon>
        <taxon>Metazoa</taxon>
        <taxon>Ecdysozoa</taxon>
        <taxon>Arthropoda</taxon>
        <taxon>Chelicerata</taxon>
        <taxon>Arachnida</taxon>
        <taxon>Acari</taxon>
        <taxon>Parasitiformes</taxon>
        <taxon>Mesostigmata</taxon>
        <taxon>Gamasina</taxon>
        <taxon>Dermanyssoidea</taxon>
        <taxon>Laelapidae</taxon>
        <taxon>Tropilaelaps</taxon>
    </lineage>
</organism>
<feature type="region of interest" description="Disordered" evidence="5">
    <location>
        <begin position="273"/>
        <end position="304"/>
    </location>
</feature>
<dbReference type="PANTHER" id="PTHR46399">
    <property type="entry name" value="B30.2/SPRY DOMAIN-CONTAINING PROTEIN"/>
    <property type="match status" value="1"/>
</dbReference>
<evidence type="ECO:0000256" key="3">
    <source>
        <dbReference type="ARBA" id="ARBA00022989"/>
    </source>
</evidence>
<feature type="transmembrane region" description="Helical" evidence="6">
    <location>
        <begin position="1458"/>
        <end position="1480"/>
    </location>
</feature>
<dbReference type="InParanoid" id="A0A1V9WZ27"/>
<evidence type="ECO:0000259" key="8">
    <source>
        <dbReference type="Pfam" id="PF06459"/>
    </source>
</evidence>
<reference evidence="10 11" key="1">
    <citation type="journal article" date="2017" name="Gigascience">
        <title>Draft genome of the honey bee ectoparasitic mite, Tropilaelaps mercedesae, is shaped by the parasitic life history.</title>
        <authorList>
            <person name="Dong X."/>
            <person name="Armstrong S.D."/>
            <person name="Xia D."/>
            <person name="Makepeace B.L."/>
            <person name="Darby A.C."/>
            <person name="Kadowaki T."/>
        </authorList>
    </citation>
    <scope>NUCLEOTIDE SEQUENCE [LARGE SCALE GENOMIC DNA]</scope>
    <source>
        <strain evidence="10">Wuxi-XJTLU</strain>
    </source>
</reference>
<gene>
    <name evidence="10" type="ORF">BIW11_14116</name>
</gene>
<dbReference type="Gene3D" id="1.10.238.10">
    <property type="entry name" value="EF-hand"/>
    <property type="match status" value="1"/>
</dbReference>
<dbReference type="GO" id="GO:0006941">
    <property type="term" value="P:striated muscle contraction"/>
    <property type="evidence" value="ECO:0007669"/>
    <property type="project" value="TreeGrafter"/>
</dbReference>
<dbReference type="InterPro" id="IPR013662">
    <property type="entry name" value="RIH_assoc-dom"/>
</dbReference>
<dbReference type="Proteomes" id="UP000192247">
    <property type="component" value="Unassembled WGS sequence"/>
</dbReference>
<dbReference type="SUPFAM" id="SSF47473">
    <property type="entry name" value="EF-hand"/>
    <property type="match status" value="1"/>
</dbReference>
<dbReference type="Pfam" id="PF00520">
    <property type="entry name" value="Ion_trans"/>
    <property type="match status" value="1"/>
</dbReference>
<dbReference type="Gene3D" id="1.10.287.70">
    <property type="match status" value="1"/>
</dbReference>
<evidence type="ECO:0000313" key="10">
    <source>
        <dbReference type="EMBL" id="OQR66499.1"/>
    </source>
</evidence>
<feature type="compositionally biased region" description="Low complexity" evidence="5">
    <location>
        <begin position="274"/>
        <end position="288"/>
    </location>
</feature>
<dbReference type="FunFam" id="1.10.287.70:FF:000017">
    <property type="entry name" value="ryanodine receptor isoform X2"/>
    <property type="match status" value="1"/>
</dbReference>
<evidence type="ECO:0000259" key="7">
    <source>
        <dbReference type="Pfam" id="PF00520"/>
    </source>
</evidence>
<dbReference type="GO" id="GO:0005219">
    <property type="term" value="F:ryanodine-sensitive calcium-release channel activity"/>
    <property type="evidence" value="ECO:0007669"/>
    <property type="project" value="InterPro"/>
</dbReference>
<dbReference type="OrthoDB" id="10048651at2759"/>
<feature type="transmembrane region" description="Helical" evidence="6">
    <location>
        <begin position="1365"/>
        <end position="1383"/>
    </location>
</feature>
<feature type="domain" description="Ion transport" evidence="7">
    <location>
        <begin position="1602"/>
        <end position="1755"/>
    </location>
</feature>